<keyword evidence="4" id="KW-1185">Reference proteome</keyword>
<dbReference type="Proteomes" id="UP001589906">
    <property type="component" value="Unassembled WGS sequence"/>
</dbReference>
<dbReference type="InterPro" id="IPR032876">
    <property type="entry name" value="J_dom"/>
</dbReference>
<dbReference type="EMBL" id="JBHLSW010000003">
    <property type="protein sequence ID" value="MFC0633299.1"/>
    <property type="molecule type" value="Genomic_DNA"/>
</dbReference>
<evidence type="ECO:0000259" key="2">
    <source>
        <dbReference type="Pfam" id="PF13550"/>
    </source>
</evidence>
<feature type="region of interest" description="Disordered" evidence="1">
    <location>
        <begin position="147"/>
        <end position="168"/>
    </location>
</feature>
<organism evidence="3 4">
    <name type="scientific">Brevundimonas balnearis</name>
    <dbReference type="NCBI Taxonomy" id="1572858"/>
    <lineage>
        <taxon>Bacteria</taxon>
        <taxon>Pseudomonadati</taxon>
        <taxon>Pseudomonadota</taxon>
        <taxon>Alphaproteobacteria</taxon>
        <taxon>Caulobacterales</taxon>
        <taxon>Caulobacteraceae</taxon>
        <taxon>Brevundimonas</taxon>
    </lineage>
</organism>
<comment type="caution">
    <text evidence="3">The sequence shown here is derived from an EMBL/GenBank/DDBJ whole genome shotgun (WGS) entry which is preliminary data.</text>
</comment>
<name>A0ABV6R100_9CAUL</name>
<protein>
    <submittedName>
        <fullName evidence="3">Phage tail protein</fullName>
    </submittedName>
</protein>
<feature type="compositionally biased region" description="Polar residues" evidence="1">
    <location>
        <begin position="148"/>
        <end position="158"/>
    </location>
</feature>
<evidence type="ECO:0000313" key="4">
    <source>
        <dbReference type="Proteomes" id="UP001589906"/>
    </source>
</evidence>
<reference evidence="3 4" key="1">
    <citation type="submission" date="2024-09" db="EMBL/GenBank/DDBJ databases">
        <authorList>
            <person name="Sun Q."/>
            <person name="Mori K."/>
        </authorList>
    </citation>
    <scope>NUCLEOTIDE SEQUENCE [LARGE SCALE GENOMIC DNA]</scope>
    <source>
        <strain evidence="3 4">NCAIM B.02621</strain>
    </source>
</reference>
<evidence type="ECO:0000313" key="3">
    <source>
        <dbReference type="EMBL" id="MFC0633299.1"/>
    </source>
</evidence>
<evidence type="ECO:0000256" key="1">
    <source>
        <dbReference type="SAM" id="MobiDB-lite"/>
    </source>
</evidence>
<dbReference type="Pfam" id="PF13550">
    <property type="entry name" value="Phage-tail_3"/>
    <property type="match status" value="1"/>
</dbReference>
<accession>A0ABV6R100</accession>
<feature type="domain" description="Tip attachment protein J" evidence="2">
    <location>
        <begin position="308"/>
        <end position="453"/>
    </location>
</feature>
<sequence>MADPISQAVSAIIISAVGATGAAATAITVATTIVVNAGIAAAATALTKPDVGKDGNPTEWRADPDAPLHFCIGRGGAAGQIVHRDEYGPDNMYQSIVGVIGAGGPIKAFVSWTFDDQPVTFGAGGAATSSQWVNEMWVTTRRGLQPDTALSSPSSLKNGASLPGWGSSSKLSGKAGYMLTMAENSKRTAYPTGEPKPLVTWEGCYGWDPRQDSTYPGGSGSCRLNDPATWVWIDNPALGALKWGIGFWEGASTGGGYGVPQACSQVGGFGSKVDGIDVAAFVDAANIADANGWTVAAYPSTADDKAQVMDALLQACGAIYAERAGKISCIQRAAPRASVVTISAADTAGPLELDTSVSRIGRINTIQPRFWSEANRWQMTAAAEVTASSYQTEDGGKRTRGVDFPYVRSVQQVAELAALQIAHTRESFRGVIPLKPHLQRIRPGDAFTITEPGFLLDGQKCLCLDTEFDAATGVHRVTFVSETDAKYPFAYGQSPTPPAPATLSPYAGPPAAPSAPEWSLSASSITEDGATVPILVVEGEADNATIDQVVIEFRPHGVGAEWGGAGVEAPSLVRKEIGGAITPGTAYEAAVSYRRGKELSERLVLGPVTTGVFHTPLAPDSVDGLTDIKKNTVAPTFLSFSTGTVALSGTTPTKVAEVWIDVAGTDSPVVVEFNGLVNMRHDPSGSFDAILELRRSPDAGIGIQMLYLTVPALGGANDSVLGMFPLKIKDTPGAGTWRYWLRMWSTASNMTTQEVRAPFMQATENKTNED</sequence>
<proteinExistence type="predicted"/>
<dbReference type="RefSeq" id="WP_376835021.1">
    <property type="nucleotide sequence ID" value="NZ_JBHLSW010000003.1"/>
</dbReference>
<gene>
    <name evidence="3" type="ORF">ACFFGE_05320</name>
</gene>